<evidence type="ECO:0000313" key="1">
    <source>
        <dbReference type="EMBL" id="UTT61794.1"/>
    </source>
</evidence>
<name>A0ABY5FU15_9MICO</name>
<evidence type="ECO:0000313" key="2">
    <source>
        <dbReference type="Proteomes" id="UP001060039"/>
    </source>
</evidence>
<keyword evidence="2" id="KW-1185">Reference proteome</keyword>
<dbReference type="RefSeq" id="WP_255158935.1">
    <property type="nucleotide sequence ID" value="NZ_CP101497.1"/>
</dbReference>
<reference evidence="1" key="1">
    <citation type="submission" date="2022-07" db="EMBL/GenBank/DDBJ databases">
        <title>Taxonomic analysis of Microcella humidisoli nov. sp., isolated from riverside soil.</title>
        <authorList>
            <person name="Molina K.M."/>
            <person name="Kim S.B."/>
        </authorList>
    </citation>
    <scope>NUCLEOTIDE SEQUENCE</scope>
    <source>
        <strain evidence="1">MMS21-STM10</strain>
    </source>
</reference>
<protein>
    <submittedName>
        <fullName evidence="1">Uncharacterized protein</fullName>
    </submittedName>
</protein>
<proteinExistence type="predicted"/>
<dbReference type="EMBL" id="CP101497">
    <property type="protein sequence ID" value="UTT61794.1"/>
    <property type="molecule type" value="Genomic_DNA"/>
</dbReference>
<organism evidence="1 2">
    <name type="scientific">Microcella humidisoli</name>
    <dbReference type="NCBI Taxonomy" id="2963406"/>
    <lineage>
        <taxon>Bacteria</taxon>
        <taxon>Bacillati</taxon>
        <taxon>Actinomycetota</taxon>
        <taxon>Actinomycetes</taxon>
        <taxon>Micrococcales</taxon>
        <taxon>Microbacteriaceae</taxon>
        <taxon>Microcella</taxon>
    </lineage>
</organism>
<sequence length="212" mass="22125">MNWLSNLLGSPDGSLLTAGELARGHILALSSSSLSMSVMNALPERKCTFTVQVYRDGHEPYTATAVQRVQEVYIPQLASGRAWVAVRVDAANPARIALDFATEPPEVRVEAGDGDTTAASILETGRPVEVVLVQAQPLGMTAPSGDPVYALTLTVIDGAETPYQTQVGNGVPASSLPVLYPGSRLRARRGEGPGDIVVDWAAGPVPPPTAAG</sequence>
<gene>
    <name evidence="1" type="ORF">NNL39_08895</name>
</gene>
<dbReference type="Proteomes" id="UP001060039">
    <property type="component" value="Chromosome"/>
</dbReference>
<accession>A0ABY5FU15</accession>